<evidence type="ECO:0000256" key="4">
    <source>
        <dbReference type="ARBA" id="ARBA00023136"/>
    </source>
</evidence>
<keyword evidence="3" id="KW-1133">Transmembrane helix</keyword>
<gene>
    <name evidence="10" type="primary">LOC106820746</name>
</gene>
<evidence type="ECO:0000313" key="9">
    <source>
        <dbReference type="Proteomes" id="UP000695022"/>
    </source>
</evidence>
<feature type="chain" id="PRO_5046923999" evidence="7">
    <location>
        <begin position="18"/>
        <end position="291"/>
    </location>
</feature>
<evidence type="ECO:0000256" key="3">
    <source>
        <dbReference type="ARBA" id="ARBA00022989"/>
    </source>
</evidence>
<sequence>MPLDRMILACLLSSVGGVYVPGRPQYVAESPGDLVLAGLFPIHKSASPGYCRPVLRSGGFYVPYAYSMMHAIHRVNDDPAILPNITLGYRIADSCGKDTAALAHALDFVRLSPTGDDSAPPPPVVGVVGGSYSSVTKLSGYLMTMFHVPQISYTATSDALSDKSVYTYQLRTIVPNRVFLQAIMDVIAYFRWSYVSLLYIDDEYGTDGQRYISKQADRLGVCFAVKERVNYSMTASHFDRMAGMLLQRPQAKVVIVLSYRSSRNGPDLMEALRRRNAIHDFIFVAPTLGRV</sequence>
<dbReference type="InterPro" id="IPR001828">
    <property type="entry name" value="ANF_lig-bd_rcpt"/>
</dbReference>
<keyword evidence="6" id="KW-0325">Glycoprotein</keyword>
<dbReference type="InterPro" id="IPR050726">
    <property type="entry name" value="mGluR"/>
</dbReference>
<evidence type="ECO:0000259" key="8">
    <source>
        <dbReference type="Pfam" id="PF01094"/>
    </source>
</evidence>
<proteinExistence type="predicted"/>
<dbReference type="SUPFAM" id="SSF53822">
    <property type="entry name" value="Periplasmic binding protein-like I"/>
    <property type="match status" value="1"/>
</dbReference>
<dbReference type="Gene3D" id="3.40.50.2300">
    <property type="match status" value="2"/>
</dbReference>
<dbReference type="Pfam" id="PF01094">
    <property type="entry name" value="ANF_receptor"/>
    <property type="match status" value="1"/>
</dbReference>
<feature type="signal peptide" evidence="7">
    <location>
        <begin position="1"/>
        <end position="17"/>
    </location>
</feature>
<accession>A0ABM1F8K4</accession>
<evidence type="ECO:0000256" key="6">
    <source>
        <dbReference type="ARBA" id="ARBA00023180"/>
    </source>
</evidence>
<keyword evidence="9" id="KW-1185">Reference proteome</keyword>
<protein>
    <submittedName>
        <fullName evidence="10">Metabotropic glutamate receptor 2-like</fullName>
    </submittedName>
</protein>
<feature type="non-terminal residue" evidence="10">
    <location>
        <position position="291"/>
    </location>
</feature>
<dbReference type="PRINTS" id="PR00248">
    <property type="entry name" value="GPCRMGR"/>
</dbReference>
<dbReference type="InterPro" id="IPR000337">
    <property type="entry name" value="GPCR_3"/>
</dbReference>
<keyword evidence="4" id="KW-0472">Membrane</keyword>
<name>A0ABM1F8K4_PRICU</name>
<evidence type="ECO:0000256" key="5">
    <source>
        <dbReference type="ARBA" id="ARBA00023170"/>
    </source>
</evidence>
<dbReference type="InterPro" id="IPR028082">
    <property type="entry name" value="Peripla_BP_I"/>
</dbReference>
<evidence type="ECO:0000256" key="2">
    <source>
        <dbReference type="ARBA" id="ARBA00022692"/>
    </source>
</evidence>
<keyword evidence="2" id="KW-0812">Transmembrane</keyword>
<evidence type="ECO:0000313" key="10">
    <source>
        <dbReference type="RefSeq" id="XP_014680775.1"/>
    </source>
</evidence>
<dbReference type="Proteomes" id="UP000695022">
    <property type="component" value="Unplaced"/>
</dbReference>
<keyword evidence="5" id="KW-0675">Receptor</keyword>
<evidence type="ECO:0000256" key="7">
    <source>
        <dbReference type="SAM" id="SignalP"/>
    </source>
</evidence>
<evidence type="ECO:0000256" key="1">
    <source>
        <dbReference type="ARBA" id="ARBA00004141"/>
    </source>
</evidence>
<reference evidence="10" key="1">
    <citation type="submission" date="2025-08" db="UniProtKB">
        <authorList>
            <consortium name="RefSeq"/>
        </authorList>
    </citation>
    <scope>IDENTIFICATION</scope>
</reference>
<feature type="domain" description="Receptor ligand binding region" evidence="8">
    <location>
        <begin position="67"/>
        <end position="283"/>
    </location>
</feature>
<dbReference type="RefSeq" id="XP_014680775.1">
    <property type="nucleotide sequence ID" value="XM_014825289.1"/>
</dbReference>
<organism evidence="9 10">
    <name type="scientific">Priapulus caudatus</name>
    <name type="common">Priapulid worm</name>
    <dbReference type="NCBI Taxonomy" id="37621"/>
    <lineage>
        <taxon>Eukaryota</taxon>
        <taxon>Metazoa</taxon>
        <taxon>Ecdysozoa</taxon>
        <taxon>Scalidophora</taxon>
        <taxon>Priapulida</taxon>
        <taxon>Priapulimorpha</taxon>
        <taxon>Priapulimorphida</taxon>
        <taxon>Priapulidae</taxon>
        <taxon>Priapulus</taxon>
    </lineage>
</organism>
<dbReference type="GeneID" id="106820746"/>
<dbReference type="PANTHER" id="PTHR24060">
    <property type="entry name" value="METABOTROPIC GLUTAMATE RECEPTOR"/>
    <property type="match status" value="1"/>
</dbReference>
<comment type="subcellular location">
    <subcellularLocation>
        <location evidence="1">Membrane</location>
        <topology evidence="1">Multi-pass membrane protein</topology>
    </subcellularLocation>
</comment>
<keyword evidence="7" id="KW-0732">Signal</keyword>